<dbReference type="Gene3D" id="1.20.272.10">
    <property type="match status" value="1"/>
</dbReference>
<dbReference type="InterPro" id="IPR003593">
    <property type="entry name" value="AAA+_ATPase"/>
</dbReference>
<dbReference type="CDD" id="cd18139">
    <property type="entry name" value="HLD_clamp_RarA"/>
    <property type="match status" value="1"/>
</dbReference>
<dbReference type="FunFam" id="1.20.272.10:FF:000001">
    <property type="entry name" value="Putative AAA family ATPase"/>
    <property type="match status" value="1"/>
</dbReference>
<dbReference type="SMART" id="SM00382">
    <property type="entry name" value="AAA"/>
    <property type="match status" value="1"/>
</dbReference>
<dbReference type="Pfam" id="PF16193">
    <property type="entry name" value="AAA_assoc_2"/>
    <property type="match status" value="1"/>
</dbReference>
<dbReference type="AlphaFoldDB" id="A0A6J7KVJ4"/>
<organism evidence="6">
    <name type="scientific">freshwater metagenome</name>
    <dbReference type="NCBI Taxonomy" id="449393"/>
    <lineage>
        <taxon>unclassified sequences</taxon>
        <taxon>metagenomes</taxon>
        <taxon>ecological metagenomes</taxon>
    </lineage>
</organism>
<dbReference type="Pfam" id="PF00004">
    <property type="entry name" value="AAA"/>
    <property type="match status" value="1"/>
</dbReference>
<proteinExistence type="inferred from homology"/>
<dbReference type="Gene3D" id="1.10.3710.10">
    <property type="entry name" value="DNA polymerase III clamp loader subunits, C-terminal domain"/>
    <property type="match status" value="1"/>
</dbReference>
<feature type="region of interest" description="Disordered" evidence="4">
    <location>
        <begin position="409"/>
        <end position="432"/>
    </location>
</feature>
<comment type="similarity">
    <text evidence="1">Belongs to the AAA ATPase family. RarA/MGS1/WRNIP1 subfamily.</text>
</comment>
<keyword evidence="3" id="KW-0067">ATP-binding</keyword>
<dbReference type="Pfam" id="PF12002">
    <property type="entry name" value="MgsA_C"/>
    <property type="match status" value="1"/>
</dbReference>
<evidence type="ECO:0000256" key="4">
    <source>
        <dbReference type="SAM" id="MobiDB-lite"/>
    </source>
</evidence>
<dbReference type="GO" id="GO:0016887">
    <property type="term" value="F:ATP hydrolysis activity"/>
    <property type="evidence" value="ECO:0007669"/>
    <property type="project" value="InterPro"/>
</dbReference>
<dbReference type="PANTHER" id="PTHR13779">
    <property type="entry name" value="WERNER HELICASE-INTERACTING PROTEIN 1 FAMILY MEMBER"/>
    <property type="match status" value="1"/>
</dbReference>
<evidence type="ECO:0000259" key="5">
    <source>
        <dbReference type="SMART" id="SM00382"/>
    </source>
</evidence>
<evidence type="ECO:0000256" key="2">
    <source>
        <dbReference type="ARBA" id="ARBA00022741"/>
    </source>
</evidence>
<dbReference type="GO" id="GO:0006261">
    <property type="term" value="P:DNA-templated DNA replication"/>
    <property type="evidence" value="ECO:0007669"/>
    <property type="project" value="TreeGrafter"/>
</dbReference>
<name>A0A6J7KVJ4_9ZZZZ</name>
<dbReference type="SUPFAM" id="SSF52540">
    <property type="entry name" value="P-loop containing nucleoside triphosphate hydrolases"/>
    <property type="match status" value="1"/>
</dbReference>
<dbReference type="InterPro" id="IPR032423">
    <property type="entry name" value="AAA_assoc_2"/>
</dbReference>
<dbReference type="SUPFAM" id="SSF48019">
    <property type="entry name" value="post-AAA+ oligomerization domain-like"/>
    <property type="match status" value="1"/>
</dbReference>
<dbReference type="GO" id="GO:0003677">
    <property type="term" value="F:DNA binding"/>
    <property type="evidence" value="ECO:0007669"/>
    <property type="project" value="InterPro"/>
</dbReference>
<dbReference type="InterPro" id="IPR021886">
    <property type="entry name" value="MgsA_C"/>
</dbReference>
<evidence type="ECO:0000313" key="6">
    <source>
        <dbReference type="EMBL" id="CAB4959565.1"/>
    </source>
</evidence>
<feature type="domain" description="AAA+ ATPase" evidence="5">
    <location>
        <begin position="59"/>
        <end position="174"/>
    </location>
</feature>
<dbReference type="PANTHER" id="PTHR13779:SF7">
    <property type="entry name" value="ATPASE WRNIP1"/>
    <property type="match status" value="1"/>
</dbReference>
<dbReference type="GO" id="GO:0005524">
    <property type="term" value="F:ATP binding"/>
    <property type="evidence" value="ECO:0007669"/>
    <property type="project" value="UniProtKB-KW"/>
</dbReference>
<dbReference type="GO" id="GO:0000731">
    <property type="term" value="P:DNA synthesis involved in DNA repair"/>
    <property type="evidence" value="ECO:0007669"/>
    <property type="project" value="TreeGrafter"/>
</dbReference>
<reference evidence="6" key="1">
    <citation type="submission" date="2020-05" db="EMBL/GenBank/DDBJ databases">
        <authorList>
            <person name="Chiriac C."/>
            <person name="Salcher M."/>
            <person name="Ghai R."/>
            <person name="Kavagutti S V."/>
        </authorList>
    </citation>
    <scope>NUCLEOTIDE SEQUENCE</scope>
</reference>
<feature type="region of interest" description="Disordered" evidence="4">
    <location>
        <begin position="1"/>
        <end position="21"/>
    </location>
</feature>
<dbReference type="InterPro" id="IPR003959">
    <property type="entry name" value="ATPase_AAA_core"/>
</dbReference>
<dbReference type="GO" id="GO:0008047">
    <property type="term" value="F:enzyme activator activity"/>
    <property type="evidence" value="ECO:0007669"/>
    <property type="project" value="TreeGrafter"/>
</dbReference>
<protein>
    <submittedName>
        <fullName evidence="6">Unannotated protein</fullName>
    </submittedName>
</protein>
<dbReference type="Gene3D" id="1.10.8.60">
    <property type="match status" value="1"/>
</dbReference>
<evidence type="ECO:0000256" key="3">
    <source>
        <dbReference type="ARBA" id="ARBA00022840"/>
    </source>
</evidence>
<sequence>MDRLFVPDPDDGTPAGRPAVPADAPLAARMRPRVVEDVVGQEDLLGPGRPLRAAIDARMPHAMLLHGPPGSGKTTLARIVADAAGAAVEALQAVDAGKAEVRAALSRAQERRDANGTPTVLFIDEIHRFNRTQQDALLPAVEEGLVTLIAATTEPAWAAISPALRSRLRIYRLRALDTDDVLALLRRAVERRMFDRPSGSDAADGPPQVTADDDALELLASRSAGDARTALGALEAAVALARTGTATMTGDAGRDDGAATAVVPVRVSSRNAGAALDRATVTAGPDQPHDLLSAYIKSIRGSDPDAAVYYLAGMLTAGEDPRTVARRLVVSASEDIGLADPQCLPLAIAAAEVVDRVGMPECRIALSHATIRLALAGKSSAAYRAIGDAMAHIEEHGVTPPPPYLRGKVSDGADPSAYDYPHTNPGGVSDQELLPEGLESTRFLRPAPHEKVLLDRVAAARTARGRTP</sequence>
<evidence type="ECO:0000256" key="1">
    <source>
        <dbReference type="ARBA" id="ARBA00008959"/>
    </source>
</evidence>
<dbReference type="InterPro" id="IPR027417">
    <property type="entry name" value="P-loop_NTPase"/>
</dbReference>
<accession>A0A6J7KVJ4</accession>
<dbReference type="EMBL" id="CAFBMK010000460">
    <property type="protein sequence ID" value="CAB4959565.1"/>
    <property type="molecule type" value="Genomic_DNA"/>
</dbReference>
<gene>
    <name evidence="6" type="ORF">UFOPK3564_03971</name>
</gene>
<dbReference type="InterPro" id="IPR008921">
    <property type="entry name" value="DNA_pol3_clamp-load_cplx_C"/>
</dbReference>
<keyword evidence="2" id="KW-0547">Nucleotide-binding</keyword>
<dbReference type="CDD" id="cd00009">
    <property type="entry name" value="AAA"/>
    <property type="match status" value="1"/>
</dbReference>
<dbReference type="Gene3D" id="3.40.50.300">
    <property type="entry name" value="P-loop containing nucleotide triphosphate hydrolases"/>
    <property type="match status" value="1"/>
</dbReference>
<dbReference type="InterPro" id="IPR051314">
    <property type="entry name" value="AAA_ATPase_RarA/MGS1/WRNIP1"/>
</dbReference>
<dbReference type="GO" id="GO:0017116">
    <property type="term" value="F:single-stranded DNA helicase activity"/>
    <property type="evidence" value="ECO:0007669"/>
    <property type="project" value="TreeGrafter"/>
</dbReference>